<dbReference type="STRING" id="879819.A0A0J1B6A0"/>
<evidence type="ECO:0000256" key="7">
    <source>
        <dbReference type="ARBA" id="ARBA00023136"/>
    </source>
</evidence>
<dbReference type="GO" id="GO:0005787">
    <property type="term" value="C:signal peptidase complex"/>
    <property type="evidence" value="ECO:0007669"/>
    <property type="project" value="UniProtKB-UniRule"/>
</dbReference>
<dbReference type="RefSeq" id="XP_018279740.1">
    <property type="nucleotide sequence ID" value="XM_018422884.1"/>
</dbReference>
<dbReference type="PANTHER" id="PTHR12804">
    <property type="entry name" value="MICROSOMAL SIGNAL PEPTIDASE 23 KD SUBUNIT SPC22/23"/>
    <property type="match status" value="1"/>
</dbReference>
<evidence type="ECO:0000256" key="4">
    <source>
        <dbReference type="ARBA" id="ARBA00022824"/>
    </source>
</evidence>
<reference evidence="11 12" key="1">
    <citation type="submission" date="2015-03" db="EMBL/GenBank/DDBJ databases">
        <title>Genomics and transcriptomics of the oil-accumulating basidiomycete yeast T. oleaginosus allow insights into substrate utilization and the diverse evolutionary trajectories of mating systems in fungi.</title>
        <authorList>
            <consortium name="DOE Joint Genome Institute"/>
            <person name="Kourist R."/>
            <person name="Kracht O."/>
            <person name="Bracharz F."/>
            <person name="Lipzen A."/>
            <person name="Nolan M."/>
            <person name="Ohm R."/>
            <person name="Grigoriev I."/>
            <person name="Sun S."/>
            <person name="Heitman J."/>
            <person name="Bruck T."/>
            <person name="Nowrousian M."/>
        </authorList>
    </citation>
    <scope>NUCLEOTIDE SEQUENCE [LARGE SCALE GENOMIC DNA]</scope>
    <source>
        <strain evidence="11 12">IBC0246</strain>
    </source>
</reference>
<organism evidence="11 12">
    <name type="scientific">Cutaneotrichosporon oleaginosum</name>
    <dbReference type="NCBI Taxonomy" id="879819"/>
    <lineage>
        <taxon>Eukaryota</taxon>
        <taxon>Fungi</taxon>
        <taxon>Dikarya</taxon>
        <taxon>Basidiomycota</taxon>
        <taxon>Agaricomycotina</taxon>
        <taxon>Tremellomycetes</taxon>
        <taxon>Trichosporonales</taxon>
        <taxon>Trichosporonaceae</taxon>
        <taxon>Cutaneotrichosporon</taxon>
    </lineage>
</organism>
<evidence type="ECO:0000256" key="5">
    <source>
        <dbReference type="ARBA" id="ARBA00022968"/>
    </source>
</evidence>
<name>A0A0J1B6A0_9TREE</name>
<evidence type="ECO:0000256" key="2">
    <source>
        <dbReference type="ARBA" id="ARBA00009289"/>
    </source>
</evidence>
<dbReference type="Proteomes" id="UP000053611">
    <property type="component" value="Unassembled WGS sequence"/>
</dbReference>
<dbReference type="OrthoDB" id="10261524at2759"/>
<comment type="function">
    <text evidence="8">Essential component of the signal peptidase complex (SPC) which catalyzes the cleavage of N-terminal signal sequences from nascent proteins as they are translocated into the lumen of the endoplasmic reticulum. Essential for the SPC catalytic activity, possibly by stabilizing and positioning the active center of the complex close to the lumenal surface. Essential for viability.</text>
</comment>
<evidence type="ECO:0000313" key="11">
    <source>
        <dbReference type="EMBL" id="KLT43249.1"/>
    </source>
</evidence>
<keyword evidence="5" id="KW-0735">Signal-anchor</keyword>
<comment type="subcellular location">
    <subcellularLocation>
        <location evidence="1">Endoplasmic reticulum membrane</location>
        <topology evidence="1">Single-pass type II membrane protein</topology>
    </subcellularLocation>
</comment>
<evidence type="ECO:0000256" key="10">
    <source>
        <dbReference type="SAM" id="Phobius"/>
    </source>
</evidence>
<dbReference type="EMBL" id="KQ087197">
    <property type="protein sequence ID" value="KLT43249.1"/>
    <property type="molecule type" value="Genomic_DNA"/>
</dbReference>
<evidence type="ECO:0000313" key="12">
    <source>
        <dbReference type="Proteomes" id="UP000053611"/>
    </source>
</evidence>
<dbReference type="GeneID" id="28983487"/>
<dbReference type="GO" id="GO:0006465">
    <property type="term" value="P:signal peptide processing"/>
    <property type="evidence" value="ECO:0007669"/>
    <property type="project" value="UniProtKB-UniRule"/>
</dbReference>
<feature type="transmembrane region" description="Helical" evidence="10">
    <location>
        <begin position="12"/>
        <end position="34"/>
    </location>
</feature>
<keyword evidence="7 9" id="KW-0472">Membrane</keyword>
<keyword evidence="12" id="KW-1185">Reference proteome</keyword>
<keyword evidence="6 10" id="KW-1133">Transmembrane helix</keyword>
<dbReference type="GO" id="GO:0045047">
    <property type="term" value="P:protein targeting to ER"/>
    <property type="evidence" value="ECO:0007669"/>
    <property type="project" value="TreeGrafter"/>
</dbReference>
<sequence length="198" mass="22233">MYSTLQRLNHYGSISTTFVMVLLGLISLASFFTLPAVEPGTVSVNDLIVRRGRVNRWGAAPEELASLRFDVRADVTPLLNSYNTKQLFLYLTAAYADDVSGDTHEVVLWDRIITRSDIKDFRTTGDAEARKNRSPRPRIRMDNVKNKYAWRNPSRSFKNIHDANITLSYHLMPYVGLVTSGVAATAQGKVEIPDLATK</sequence>
<evidence type="ECO:0000256" key="1">
    <source>
        <dbReference type="ARBA" id="ARBA00004648"/>
    </source>
</evidence>
<accession>A0A0J1B6A0</accession>
<protein>
    <recommendedName>
        <fullName evidence="9">Signal peptidase subunit 3</fullName>
    </recommendedName>
</protein>
<dbReference type="Pfam" id="PF04573">
    <property type="entry name" value="SPC22"/>
    <property type="match status" value="1"/>
</dbReference>
<evidence type="ECO:0000256" key="8">
    <source>
        <dbReference type="ARBA" id="ARBA00045670"/>
    </source>
</evidence>
<evidence type="ECO:0000256" key="6">
    <source>
        <dbReference type="ARBA" id="ARBA00022989"/>
    </source>
</evidence>
<comment type="similarity">
    <text evidence="2 9">Belongs to the SPCS3 family.</text>
</comment>
<proteinExistence type="inferred from homology"/>
<gene>
    <name evidence="11" type="ORF">CC85DRAFT_284808</name>
</gene>
<evidence type="ECO:0000256" key="3">
    <source>
        <dbReference type="ARBA" id="ARBA00022692"/>
    </source>
</evidence>
<dbReference type="PANTHER" id="PTHR12804:SF0">
    <property type="entry name" value="SIGNAL PEPTIDASE COMPLEX SUBUNIT 3"/>
    <property type="match status" value="1"/>
</dbReference>
<evidence type="ECO:0000256" key="9">
    <source>
        <dbReference type="PIRNR" id="PIRNR016089"/>
    </source>
</evidence>
<dbReference type="AlphaFoldDB" id="A0A0J1B6A0"/>
<keyword evidence="3 10" id="KW-0812">Transmembrane</keyword>
<keyword evidence="4 9" id="KW-0256">Endoplasmic reticulum</keyword>
<dbReference type="InterPro" id="IPR007653">
    <property type="entry name" value="SPC3"/>
</dbReference>
<dbReference type="PIRSF" id="PIRSF016089">
    <property type="entry name" value="SPC22"/>
    <property type="match status" value="1"/>
</dbReference>